<keyword evidence="3" id="KW-1185">Reference proteome</keyword>
<protein>
    <submittedName>
        <fullName evidence="2">Uncharacterized protein</fullName>
    </submittedName>
</protein>
<feature type="transmembrane region" description="Helical" evidence="1">
    <location>
        <begin position="29"/>
        <end position="57"/>
    </location>
</feature>
<proteinExistence type="predicted"/>
<name>A0A5N6ZHD3_9EURO</name>
<evidence type="ECO:0000313" key="2">
    <source>
        <dbReference type="EMBL" id="KAE8356613.1"/>
    </source>
</evidence>
<accession>A0A5N6ZHD3</accession>
<dbReference type="AlphaFoldDB" id="A0A5N6ZHD3"/>
<evidence type="ECO:0000313" key="3">
    <source>
        <dbReference type="Proteomes" id="UP000327118"/>
    </source>
</evidence>
<evidence type="ECO:0000256" key="1">
    <source>
        <dbReference type="SAM" id="Phobius"/>
    </source>
</evidence>
<gene>
    <name evidence="2" type="ORF">BDV28DRAFT_126619</name>
</gene>
<keyword evidence="1" id="KW-1133">Transmembrane helix</keyword>
<dbReference type="Proteomes" id="UP000327118">
    <property type="component" value="Unassembled WGS sequence"/>
</dbReference>
<organism evidence="2 3">
    <name type="scientific">Aspergillus coremiiformis</name>
    <dbReference type="NCBI Taxonomy" id="138285"/>
    <lineage>
        <taxon>Eukaryota</taxon>
        <taxon>Fungi</taxon>
        <taxon>Dikarya</taxon>
        <taxon>Ascomycota</taxon>
        <taxon>Pezizomycotina</taxon>
        <taxon>Eurotiomycetes</taxon>
        <taxon>Eurotiomycetidae</taxon>
        <taxon>Eurotiales</taxon>
        <taxon>Aspergillaceae</taxon>
        <taxon>Aspergillus</taxon>
        <taxon>Aspergillus subgen. Circumdati</taxon>
    </lineage>
</organism>
<sequence>MMIRAEGASPLYSVTYLDRARGGAFIQNALMMVWGLMAIGVLGCRLTGIIVLGPVAFV</sequence>
<dbReference type="EMBL" id="ML739036">
    <property type="protein sequence ID" value="KAE8356613.1"/>
    <property type="molecule type" value="Genomic_DNA"/>
</dbReference>
<keyword evidence="1" id="KW-0812">Transmembrane</keyword>
<keyword evidence="1" id="KW-0472">Membrane</keyword>
<reference evidence="3" key="1">
    <citation type="submission" date="2019-04" db="EMBL/GenBank/DDBJ databases">
        <title>Friends and foes A comparative genomics studyof 23 Aspergillus species from section Flavi.</title>
        <authorList>
            <consortium name="DOE Joint Genome Institute"/>
            <person name="Kjaerbolling I."/>
            <person name="Vesth T."/>
            <person name="Frisvad J.C."/>
            <person name="Nybo J.L."/>
            <person name="Theobald S."/>
            <person name="Kildgaard S."/>
            <person name="Isbrandt T."/>
            <person name="Kuo A."/>
            <person name="Sato A."/>
            <person name="Lyhne E.K."/>
            <person name="Kogle M.E."/>
            <person name="Wiebenga A."/>
            <person name="Kun R.S."/>
            <person name="Lubbers R.J."/>
            <person name="Makela M.R."/>
            <person name="Barry K."/>
            <person name="Chovatia M."/>
            <person name="Clum A."/>
            <person name="Daum C."/>
            <person name="Haridas S."/>
            <person name="He G."/>
            <person name="LaButti K."/>
            <person name="Lipzen A."/>
            <person name="Mondo S."/>
            <person name="Riley R."/>
            <person name="Salamov A."/>
            <person name="Simmons B.A."/>
            <person name="Magnuson J.K."/>
            <person name="Henrissat B."/>
            <person name="Mortensen U.H."/>
            <person name="Larsen T.O."/>
            <person name="Devries R.P."/>
            <person name="Grigoriev I.V."/>
            <person name="Machida M."/>
            <person name="Baker S.E."/>
            <person name="Andersen M.R."/>
        </authorList>
    </citation>
    <scope>NUCLEOTIDE SEQUENCE [LARGE SCALE GENOMIC DNA]</scope>
    <source>
        <strain evidence="3">CBS 553.77</strain>
    </source>
</reference>